<dbReference type="AlphaFoldDB" id="A0A0F0GTL4"/>
<evidence type="ECO:0000313" key="3">
    <source>
        <dbReference type="Proteomes" id="UP000033393"/>
    </source>
</evidence>
<dbReference type="EMBL" id="JYJG01000153">
    <property type="protein sequence ID" value="KJK46824.1"/>
    <property type="molecule type" value="Genomic_DNA"/>
</dbReference>
<dbReference type="Pfam" id="PF19865">
    <property type="entry name" value="DUF6338"/>
    <property type="match status" value="1"/>
</dbReference>
<keyword evidence="1" id="KW-0812">Transmembrane</keyword>
<dbReference type="RefSeq" id="WP_045313536.1">
    <property type="nucleotide sequence ID" value="NZ_JYJG01000153.1"/>
</dbReference>
<organism evidence="2 3">
    <name type="scientific">Lentzea aerocolonigenes</name>
    <name type="common">Lechevalieria aerocolonigenes</name>
    <name type="synonym">Saccharothrix aerocolonigenes</name>
    <dbReference type="NCBI Taxonomy" id="68170"/>
    <lineage>
        <taxon>Bacteria</taxon>
        <taxon>Bacillati</taxon>
        <taxon>Actinomycetota</taxon>
        <taxon>Actinomycetes</taxon>
        <taxon>Pseudonocardiales</taxon>
        <taxon>Pseudonocardiaceae</taxon>
        <taxon>Lentzea</taxon>
    </lineage>
</organism>
<reference evidence="2 3" key="1">
    <citation type="submission" date="2015-02" db="EMBL/GenBank/DDBJ databases">
        <authorList>
            <person name="Ju K.-S."/>
            <person name="Doroghazi J.R."/>
            <person name="Metcalf W."/>
        </authorList>
    </citation>
    <scope>NUCLEOTIDE SEQUENCE [LARGE SCALE GENOMIC DNA]</scope>
    <source>
        <strain evidence="2 3">NRRL B-16140</strain>
    </source>
</reference>
<keyword evidence="3" id="KW-1185">Reference proteome</keyword>
<name>A0A0F0GTL4_LENAE</name>
<keyword evidence="1" id="KW-1133">Transmembrane helix</keyword>
<sequence>MVPTTLVGLVLFIALLTPGFAYSARRERSGPERQFSALRETVAMVVVSVVCDLVVLSLALVVWSAWPRQTVDLTALFTRPGDYAVQHHVALWIWGVGLVAAASLLGALVAGPMFDRLRRRNESTFLSAWGRLFTAHPDCRVHVGCHLSDGTYVAGWLLTYSRSATDMADRELTISGPVQYRAAGQDEAAELSNVGAVAVSARQLTLLQVSYVRVAQPSAPAEAAEAGK</sequence>
<dbReference type="OrthoDB" id="4194893at2"/>
<gene>
    <name evidence="2" type="ORF">UK23_22335</name>
</gene>
<evidence type="ECO:0000313" key="2">
    <source>
        <dbReference type="EMBL" id="KJK46824.1"/>
    </source>
</evidence>
<evidence type="ECO:0000256" key="1">
    <source>
        <dbReference type="SAM" id="Phobius"/>
    </source>
</evidence>
<protein>
    <submittedName>
        <fullName evidence="2">Uncharacterized protein</fullName>
    </submittedName>
</protein>
<keyword evidence="1" id="KW-0472">Membrane</keyword>
<dbReference type="Proteomes" id="UP000033393">
    <property type="component" value="Unassembled WGS sequence"/>
</dbReference>
<feature type="transmembrane region" description="Helical" evidence="1">
    <location>
        <begin position="6"/>
        <end position="24"/>
    </location>
</feature>
<feature type="transmembrane region" description="Helical" evidence="1">
    <location>
        <begin position="89"/>
        <end position="110"/>
    </location>
</feature>
<dbReference type="PATRIC" id="fig|68170.10.peg.5550"/>
<comment type="caution">
    <text evidence="2">The sequence shown here is derived from an EMBL/GenBank/DDBJ whole genome shotgun (WGS) entry which is preliminary data.</text>
</comment>
<feature type="transmembrane region" description="Helical" evidence="1">
    <location>
        <begin position="45"/>
        <end position="66"/>
    </location>
</feature>
<accession>A0A0F0GTL4</accession>
<proteinExistence type="predicted"/>
<dbReference type="InterPro" id="IPR045919">
    <property type="entry name" value="DUF6338"/>
</dbReference>